<dbReference type="Proteomes" id="UP000621859">
    <property type="component" value="Unassembled WGS sequence"/>
</dbReference>
<comment type="caution">
    <text evidence="1">The sequence shown here is derived from an EMBL/GenBank/DDBJ whole genome shotgun (WGS) entry which is preliminary data.</text>
</comment>
<sequence>MGRQKKGTKEKRPLRRRPLRGFPALLAKSGWLQGTRAKALKHPYAETPDFTAMLGAVKGRQVKSNCNPANRLFARMAW</sequence>
<evidence type="ECO:0000313" key="1">
    <source>
        <dbReference type="EMBL" id="GGP25964.1"/>
    </source>
</evidence>
<name>A0ABQ2PLW2_9NEIS</name>
<proteinExistence type="predicted"/>
<accession>A0ABQ2PLW2</accession>
<gene>
    <name evidence="1" type="ORF">GCM10010971_17830</name>
</gene>
<keyword evidence="2" id="KW-1185">Reference proteome</keyword>
<dbReference type="EMBL" id="BMLY01000002">
    <property type="protein sequence ID" value="GGP25964.1"/>
    <property type="molecule type" value="Genomic_DNA"/>
</dbReference>
<organism evidence="1 2">
    <name type="scientific">Silvimonas amylolytica</name>
    <dbReference type="NCBI Taxonomy" id="449663"/>
    <lineage>
        <taxon>Bacteria</taxon>
        <taxon>Pseudomonadati</taxon>
        <taxon>Pseudomonadota</taxon>
        <taxon>Betaproteobacteria</taxon>
        <taxon>Neisseriales</taxon>
        <taxon>Chitinibacteraceae</taxon>
        <taxon>Silvimonas</taxon>
    </lineage>
</organism>
<reference evidence="2" key="1">
    <citation type="journal article" date="2019" name="Int. J. Syst. Evol. Microbiol.">
        <title>The Global Catalogue of Microorganisms (GCM) 10K type strain sequencing project: providing services to taxonomists for standard genome sequencing and annotation.</title>
        <authorList>
            <consortium name="The Broad Institute Genomics Platform"/>
            <consortium name="The Broad Institute Genome Sequencing Center for Infectious Disease"/>
            <person name="Wu L."/>
            <person name="Ma J."/>
        </authorList>
    </citation>
    <scope>NUCLEOTIDE SEQUENCE [LARGE SCALE GENOMIC DNA]</scope>
    <source>
        <strain evidence="2">CGMCC 1.8860</strain>
    </source>
</reference>
<protein>
    <submittedName>
        <fullName evidence="1">Uncharacterized protein</fullName>
    </submittedName>
</protein>
<evidence type="ECO:0000313" key="2">
    <source>
        <dbReference type="Proteomes" id="UP000621859"/>
    </source>
</evidence>